<dbReference type="AlphaFoldDB" id="A0A5M6J1Y5"/>
<organism evidence="1 2">
    <name type="scientific">Rhodovastum atsumiense</name>
    <dbReference type="NCBI Taxonomy" id="504468"/>
    <lineage>
        <taxon>Bacteria</taxon>
        <taxon>Pseudomonadati</taxon>
        <taxon>Pseudomonadota</taxon>
        <taxon>Alphaproteobacteria</taxon>
        <taxon>Acetobacterales</taxon>
        <taxon>Acetobacteraceae</taxon>
        <taxon>Rhodovastum</taxon>
    </lineage>
</organism>
<dbReference type="OrthoDB" id="7307585at2"/>
<accession>A0A5M6J1Y5</accession>
<evidence type="ECO:0000313" key="1">
    <source>
        <dbReference type="EMBL" id="KAA5614602.1"/>
    </source>
</evidence>
<sequence>MFMVSAEDAAAIREAYERSGELAAAAELRRRFRGITDNGKARDCVRIILGWRRPADDGREDGPPQ</sequence>
<proteinExistence type="predicted"/>
<dbReference type="Proteomes" id="UP000325255">
    <property type="component" value="Unassembled WGS sequence"/>
</dbReference>
<dbReference type="EMBL" id="VWPK01000001">
    <property type="protein sequence ID" value="KAA5614602.1"/>
    <property type="molecule type" value="Genomic_DNA"/>
</dbReference>
<protein>
    <submittedName>
        <fullName evidence="1">Uncharacterized protein</fullName>
    </submittedName>
</protein>
<gene>
    <name evidence="1" type="ORF">F1189_00255</name>
</gene>
<keyword evidence="2" id="KW-1185">Reference proteome</keyword>
<evidence type="ECO:0000313" key="2">
    <source>
        <dbReference type="Proteomes" id="UP000325255"/>
    </source>
</evidence>
<reference evidence="1 2" key="1">
    <citation type="submission" date="2019-09" db="EMBL/GenBank/DDBJ databases">
        <title>Genome sequence of Rhodovastum atsumiense, a diverse member of the Acetobacteraceae family of non-sulfur purple photosynthetic bacteria.</title>
        <authorList>
            <person name="Meyer T."/>
            <person name="Kyndt J."/>
        </authorList>
    </citation>
    <scope>NUCLEOTIDE SEQUENCE [LARGE SCALE GENOMIC DNA]</scope>
    <source>
        <strain evidence="1 2">DSM 21279</strain>
    </source>
</reference>
<name>A0A5M6J1Y5_9PROT</name>
<comment type="caution">
    <text evidence="1">The sequence shown here is derived from an EMBL/GenBank/DDBJ whole genome shotgun (WGS) entry which is preliminary data.</text>
</comment>